<evidence type="ECO:0000256" key="7">
    <source>
        <dbReference type="PROSITE-ProRule" id="PRU00723"/>
    </source>
</evidence>
<keyword evidence="12" id="KW-1185">Reference proteome</keyword>
<feature type="zinc finger region" description="C3H1-type" evidence="7">
    <location>
        <begin position="95"/>
        <end position="125"/>
    </location>
</feature>
<dbReference type="GO" id="GO:0005654">
    <property type="term" value="C:nucleoplasm"/>
    <property type="evidence" value="ECO:0007669"/>
    <property type="project" value="TreeGrafter"/>
</dbReference>
<feature type="compositionally biased region" description="Polar residues" evidence="8">
    <location>
        <begin position="7"/>
        <end position="20"/>
    </location>
</feature>
<keyword evidence="3 7" id="KW-0863">Zinc-finger</keyword>
<dbReference type="PROSITE" id="PS50103">
    <property type="entry name" value="ZF_C3H1"/>
    <property type="match status" value="2"/>
</dbReference>
<proteinExistence type="inferred from homology"/>
<dbReference type="Pfam" id="PF00428">
    <property type="entry name" value="Ribosomal_60s"/>
    <property type="match status" value="1"/>
</dbReference>
<dbReference type="SMART" id="SM00356">
    <property type="entry name" value="ZnF_C3H1"/>
    <property type="match status" value="2"/>
</dbReference>
<dbReference type="GO" id="GO:0048024">
    <property type="term" value="P:regulation of mRNA splicing, via spliceosome"/>
    <property type="evidence" value="ECO:0007669"/>
    <property type="project" value="TreeGrafter"/>
</dbReference>
<dbReference type="InterPro" id="IPR038716">
    <property type="entry name" value="P1/P2_N_sf"/>
</dbReference>
<dbReference type="Gene3D" id="3.10.590.10">
    <property type="entry name" value="ph1033 like domains"/>
    <property type="match status" value="1"/>
</dbReference>
<evidence type="ECO:0000256" key="4">
    <source>
        <dbReference type="ARBA" id="ARBA00022833"/>
    </source>
</evidence>
<dbReference type="HAMAP" id="MF_01478">
    <property type="entry name" value="Ribosomal_L12_arch"/>
    <property type="match status" value="1"/>
</dbReference>
<dbReference type="GO" id="GO:0003735">
    <property type="term" value="F:structural constituent of ribosome"/>
    <property type="evidence" value="ECO:0007669"/>
    <property type="project" value="InterPro"/>
</dbReference>
<evidence type="ECO:0000256" key="1">
    <source>
        <dbReference type="ARBA" id="ARBA00005436"/>
    </source>
</evidence>
<gene>
    <name evidence="11" type="ORF">BaOVIS_006470</name>
</gene>
<evidence type="ECO:0000256" key="8">
    <source>
        <dbReference type="SAM" id="MobiDB-lite"/>
    </source>
</evidence>
<comment type="caution">
    <text evidence="11">The sequence shown here is derived from an EMBL/GenBank/DDBJ whole genome shotgun (WGS) entry which is preliminary data.</text>
</comment>
<evidence type="ECO:0000259" key="9">
    <source>
        <dbReference type="PROSITE" id="PS50103"/>
    </source>
</evidence>
<evidence type="ECO:0000256" key="2">
    <source>
        <dbReference type="ARBA" id="ARBA00022723"/>
    </source>
</evidence>
<dbReference type="GO" id="GO:0022625">
    <property type="term" value="C:cytosolic large ribosomal subunit"/>
    <property type="evidence" value="ECO:0007669"/>
    <property type="project" value="InterPro"/>
</dbReference>
<feature type="domain" description="YTH" evidence="10">
    <location>
        <begin position="253"/>
        <end position="386"/>
    </location>
</feature>
<dbReference type="PROSITE" id="PS50882">
    <property type="entry name" value="YTH"/>
    <property type="match status" value="1"/>
</dbReference>
<dbReference type="CDD" id="cd21134">
    <property type="entry name" value="YTH"/>
    <property type="match status" value="1"/>
</dbReference>
<evidence type="ECO:0000256" key="5">
    <source>
        <dbReference type="ARBA" id="ARBA00022980"/>
    </source>
</evidence>
<dbReference type="Pfam" id="PF04146">
    <property type="entry name" value="YTH"/>
    <property type="match status" value="1"/>
</dbReference>
<dbReference type="AlphaFoldDB" id="A0A9W5T8N7"/>
<feature type="region of interest" description="Disordered" evidence="8">
    <location>
        <begin position="1"/>
        <end position="27"/>
    </location>
</feature>
<dbReference type="GO" id="GO:0002182">
    <property type="term" value="P:cytoplasmic translational elongation"/>
    <property type="evidence" value="ECO:0007669"/>
    <property type="project" value="InterPro"/>
</dbReference>
<dbReference type="InterPro" id="IPR000571">
    <property type="entry name" value="Znf_CCCH"/>
</dbReference>
<feature type="domain" description="C3H1-type" evidence="9">
    <location>
        <begin position="67"/>
        <end position="94"/>
    </location>
</feature>
<accession>A0A9W5T8N7</accession>
<dbReference type="OrthoDB" id="1914176at2759"/>
<dbReference type="CDD" id="cd05833">
    <property type="entry name" value="Ribosomal_P2"/>
    <property type="match status" value="1"/>
</dbReference>
<dbReference type="FunFam" id="1.10.10.1410:FF:000002">
    <property type="entry name" value="60S acidic ribosomal protein P2"/>
    <property type="match status" value="1"/>
</dbReference>
<feature type="domain" description="C3H1-type" evidence="9">
    <location>
        <begin position="95"/>
        <end position="125"/>
    </location>
</feature>
<dbReference type="Proteomes" id="UP001057455">
    <property type="component" value="Unassembled WGS sequence"/>
</dbReference>
<keyword evidence="5" id="KW-0689">Ribosomal protein</keyword>
<evidence type="ECO:0000256" key="6">
    <source>
        <dbReference type="ARBA" id="ARBA00023274"/>
    </source>
</evidence>
<dbReference type="InterPro" id="IPR044076">
    <property type="entry name" value="Ribosomal_P2"/>
</dbReference>
<reference evidence="11" key="1">
    <citation type="submission" date="2019-12" db="EMBL/GenBank/DDBJ databases">
        <title>Genome sequence of Babesia ovis.</title>
        <authorList>
            <person name="Yamagishi J."/>
            <person name="Sevinc F."/>
            <person name="Xuan X."/>
        </authorList>
    </citation>
    <scope>NUCLEOTIDE SEQUENCE</scope>
    <source>
        <strain evidence="11">Selcuk</strain>
    </source>
</reference>
<sequence length="589" mass="64359">MDFHSMLTETQATAGHSGSESTEEVPKEKKCNVLMSLALSVVKRESEKAALLKLKGYERADIERTRGKHSVVCRHWLKGMCMKGEFCDFLHQLVYSRMPPCRLFEKNGFCIDNQRGNCIFQHVVEQPESGAAQDPRIKEAIANGINFAEISHETDPDGFATAFVLAVATVFPKITDCSIMEEAIPPSPQDINLGEPIEAIGGLGPGGTTDDTSHEDQPVISASIPGLLKLDAAAMFDGNRGAHASFDINSKNTKCFMIKSNNMMNIYFSICYGIWATGLHNTAKLINAFQQCEHVILIFSGNESGGFQGYARMMTLPIPGLYKGIWGSFHAKLGENFRVKWIKQCSVEFEVLRHVTNQYNQNLPLKKSRDGTELPLDVAEIICNTLWNAPDDDLLKGTPMATWERIDHNTYFEELQMTKHSLTPGIDVAVLHLPIRPNRAPAKPWPPKSRTTENRTVKDGLIDTAILNCIVTTATHHEMALKYVSSYLLAVASGNENPSVADLKKILDSVGSEVDEECLKGLIQSMSGKTVHETIAAGMDKIQSMPVGGAAAPVAAAGAAAGGDAKAESKKAAAEPEEEEDDMGFSLFD</sequence>
<dbReference type="SUPFAM" id="SSF90229">
    <property type="entry name" value="CCCH zinc finger"/>
    <property type="match status" value="1"/>
</dbReference>
<dbReference type="PANTHER" id="PTHR12357">
    <property type="entry name" value="YTH YT521-B HOMOLOGY DOMAIN-CONTAINING"/>
    <property type="match status" value="1"/>
</dbReference>
<protein>
    <submittedName>
        <fullName evidence="11">Zinc finger CCCH type motif-containing protein</fullName>
    </submittedName>
</protein>
<dbReference type="Gene3D" id="4.10.1000.10">
    <property type="entry name" value="Zinc finger, CCCH-type"/>
    <property type="match status" value="1"/>
</dbReference>
<dbReference type="Gene3D" id="1.10.10.1410">
    <property type="match status" value="1"/>
</dbReference>
<evidence type="ECO:0000313" key="11">
    <source>
        <dbReference type="EMBL" id="GFE53243.1"/>
    </source>
</evidence>
<evidence type="ECO:0000259" key="10">
    <source>
        <dbReference type="PROSITE" id="PS50882"/>
    </source>
</evidence>
<dbReference type="GO" id="GO:0003729">
    <property type="term" value="F:mRNA binding"/>
    <property type="evidence" value="ECO:0007669"/>
    <property type="project" value="TreeGrafter"/>
</dbReference>
<dbReference type="GO" id="GO:0000398">
    <property type="term" value="P:mRNA splicing, via spliceosome"/>
    <property type="evidence" value="ECO:0007669"/>
    <property type="project" value="TreeGrafter"/>
</dbReference>
<name>A0A9W5T8N7_BABOV</name>
<keyword evidence="2 7" id="KW-0479">Metal-binding</keyword>
<dbReference type="InterPro" id="IPR045168">
    <property type="entry name" value="YTH_prot"/>
</dbReference>
<dbReference type="EMBL" id="BLIY01000006">
    <property type="protein sequence ID" value="GFE53243.1"/>
    <property type="molecule type" value="Genomic_DNA"/>
</dbReference>
<comment type="similarity">
    <text evidence="1">Belongs to the eukaryotic ribosomal protein P1/P2 family.</text>
</comment>
<dbReference type="GO" id="GO:1990247">
    <property type="term" value="F:N6-methyladenosine-containing RNA reader activity"/>
    <property type="evidence" value="ECO:0007669"/>
    <property type="project" value="TreeGrafter"/>
</dbReference>
<keyword evidence="4 7" id="KW-0862">Zinc</keyword>
<feature type="region of interest" description="Disordered" evidence="8">
    <location>
        <begin position="565"/>
        <end position="589"/>
    </location>
</feature>
<dbReference type="InterPro" id="IPR027534">
    <property type="entry name" value="Ribosomal_P1/P2"/>
</dbReference>
<organism evidence="11 12">
    <name type="scientific">Babesia ovis</name>
    <dbReference type="NCBI Taxonomy" id="5869"/>
    <lineage>
        <taxon>Eukaryota</taxon>
        <taxon>Sar</taxon>
        <taxon>Alveolata</taxon>
        <taxon>Apicomplexa</taxon>
        <taxon>Aconoidasida</taxon>
        <taxon>Piroplasmida</taxon>
        <taxon>Babesiidae</taxon>
        <taxon>Babesia</taxon>
    </lineage>
</organism>
<dbReference type="InterPro" id="IPR007275">
    <property type="entry name" value="YTH_domain"/>
</dbReference>
<feature type="zinc finger region" description="C3H1-type" evidence="7">
    <location>
        <begin position="67"/>
        <end position="94"/>
    </location>
</feature>
<evidence type="ECO:0000256" key="3">
    <source>
        <dbReference type="ARBA" id="ARBA00022771"/>
    </source>
</evidence>
<dbReference type="PANTHER" id="PTHR12357:SF3">
    <property type="entry name" value="YTH DOMAIN-CONTAINING PROTEIN 1"/>
    <property type="match status" value="1"/>
</dbReference>
<evidence type="ECO:0000313" key="12">
    <source>
        <dbReference type="Proteomes" id="UP001057455"/>
    </source>
</evidence>
<dbReference type="GO" id="GO:0008270">
    <property type="term" value="F:zinc ion binding"/>
    <property type="evidence" value="ECO:0007669"/>
    <property type="project" value="UniProtKB-KW"/>
</dbReference>
<keyword evidence="6" id="KW-0687">Ribonucleoprotein</keyword>
<dbReference type="InterPro" id="IPR036855">
    <property type="entry name" value="Znf_CCCH_sf"/>
</dbReference>
<feature type="compositionally biased region" description="Basic and acidic residues" evidence="8">
    <location>
        <begin position="565"/>
        <end position="574"/>
    </location>
</feature>